<evidence type="ECO:0000313" key="1">
    <source>
        <dbReference type="EMBL" id="KAL3067700.1"/>
    </source>
</evidence>
<feature type="non-terminal residue" evidence="1">
    <location>
        <position position="12"/>
    </location>
</feature>
<organism evidence="1 2">
    <name type="scientific">Pagothenia borchgrevinki</name>
    <name type="common">Bald rockcod</name>
    <name type="synonym">Trematomus borchgrevinki</name>
    <dbReference type="NCBI Taxonomy" id="8213"/>
    <lineage>
        <taxon>Eukaryota</taxon>
        <taxon>Metazoa</taxon>
        <taxon>Chordata</taxon>
        <taxon>Craniata</taxon>
        <taxon>Vertebrata</taxon>
        <taxon>Euteleostomi</taxon>
        <taxon>Actinopterygii</taxon>
        <taxon>Neopterygii</taxon>
        <taxon>Teleostei</taxon>
        <taxon>Neoteleostei</taxon>
        <taxon>Acanthomorphata</taxon>
        <taxon>Eupercaria</taxon>
        <taxon>Perciformes</taxon>
        <taxon>Notothenioidei</taxon>
        <taxon>Nototheniidae</taxon>
        <taxon>Pagothenia</taxon>
    </lineage>
</organism>
<accession>A0ABD2HQR0</accession>
<keyword evidence="2" id="KW-1185">Reference proteome</keyword>
<dbReference type="Proteomes" id="UP001619887">
    <property type="component" value="Unassembled WGS sequence"/>
</dbReference>
<evidence type="ECO:0000313" key="2">
    <source>
        <dbReference type="Proteomes" id="UP001619887"/>
    </source>
</evidence>
<gene>
    <name evidence="1" type="ORF">OYC64_022107</name>
</gene>
<protein>
    <submittedName>
        <fullName evidence="1">Uncharacterized protein</fullName>
    </submittedName>
</protein>
<comment type="caution">
    <text evidence="1">The sequence shown here is derived from an EMBL/GenBank/DDBJ whole genome shotgun (WGS) entry which is preliminary data.</text>
</comment>
<name>A0ABD2HQR0_PAGBO</name>
<reference evidence="1 2" key="2">
    <citation type="journal article" date="2024" name="G3 (Bethesda)">
        <title>The genome of the cryopelagic Antarctic bald notothen, Trematomus borchgrevinki.</title>
        <authorList>
            <person name="Rayamajhi N."/>
            <person name="Rivera-Colon A.G."/>
            <person name="Minhas B.F."/>
            <person name="Cheng C.C."/>
            <person name="Catchen J.M."/>
        </authorList>
    </citation>
    <scope>NUCLEOTIDE SEQUENCE [LARGE SCALE GENOMIC DNA]</scope>
    <source>
        <strain evidence="1">AGRC-2024</strain>
    </source>
</reference>
<proteinExistence type="predicted"/>
<reference evidence="1 2" key="1">
    <citation type="journal article" date="2022" name="G3 (Bethesda)">
        <title>Evaluating Illumina-, Nanopore-, and PacBio-based genome assembly strategies with the bald notothen, Trematomus borchgrevinki.</title>
        <authorList>
            <person name="Rayamajhi N."/>
            <person name="Cheng C.C."/>
            <person name="Catchen J.M."/>
        </authorList>
    </citation>
    <scope>NUCLEOTIDE SEQUENCE [LARGE SCALE GENOMIC DNA]</scope>
    <source>
        <strain evidence="1">AGRC-2024</strain>
    </source>
</reference>
<sequence length="12" mass="1509">MWLYHFLLGTDL</sequence>
<dbReference type="EMBL" id="JBIYXZ010000310">
    <property type="protein sequence ID" value="KAL3067700.1"/>
    <property type="molecule type" value="Genomic_DNA"/>
</dbReference>